<reference evidence="1 2" key="1">
    <citation type="journal article" date="2022" name="IScience">
        <title>An ultrasensitive nanofiber-based assay for enzymatic hydrolysis and deep-sea microbial degradation of cellulose.</title>
        <authorList>
            <person name="Tsudome M."/>
            <person name="Tachioka M."/>
            <person name="Miyazaki M."/>
            <person name="Uchimura K."/>
            <person name="Tsuda M."/>
            <person name="Takaki Y."/>
            <person name="Deguchi S."/>
        </authorList>
    </citation>
    <scope>NUCLEOTIDE SEQUENCE [LARGE SCALE GENOMIC DNA]</scope>
    <source>
        <strain evidence="1 2">GE09</strain>
    </source>
</reference>
<dbReference type="PROSITE" id="PS51257">
    <property type="entry name" value="PROKAR_LIPOPROTEIN"/>
    <property type="match status" value="1"/>
</dbReference>
<dbReference type="InterPro" id="IPR019198">
    <property type="entry name" value="Beta_propeller_containing"/>
</dbReference>
<accession>A0AAN1WGB9</accession>
<proteinExistence type="predicted"/>
<sequence>MNMKLVVAIAGAMALTACDGNDRDDNNTVSGVDYSKLKTTPQTDAPLTLVSGEALNQHIKNGLRLKVSPTNYYRLDASGGAVAEVALPAAPPAADAAVSAGGGDSDNFSQTNVHVSGVDEADYAKYDGSHWFIATYPEYDPYRTDNFPGINVVATDPSAVSAEVVGHVALDSEWGGVSEMYLVENGESTSHVATLRNQWGNVYPVMPGFGFPAFDVSVDVMRMPAIEPFFGDIYYPHPVNSETKIQLVDVADASAPAIDWTLSVEGSLVDSRKVGNMLYLVTRFDPWIANLQFENGSKGVRSENEDALSAVAVQQLLPTYTINDGEAVTLADSCYVQDGISTTYGYASLVNITAVNLSDKTVVSSRCINGSVESLSVNPDSMYLTGTVWDDRMAERQQTVIHKFSLGADGAHYQASGSVKGYIGHRGDPAFKLHEHNGDLRIVTSTGRQWDNTIAHHLSILEEDNGTLKTVASLPNANRPAPIGKPGEDIYSVRFQGDKGYIVTFRQTDPLYAVDLSDRTDPKISGELEIPGFATYMHPIGDDYIFAVGQDADENGRVTGMKVALVDVRGDSPKEIDTILLGARNSRSEALNNLRALSFFPVGNELRIAMPVDYYHAETAGAYGSWQHTGLHLFKVTGIDGDNARLVEAGVIVAEEAGPDKTRPSGSGHDRSAFHDDAVFYSHANSVWAAAWDAPENAIGPINSGPVICTADVRPSLQVTVNAPGGNACSAKVTAVHNGKAIGLRAAGIDSTCVFSGIDETPGPFYIEASLDNYSTESQSVVVYRDACHVETEKVELNLTSFENGCPEVASPPSVTAIVSNWNTGSDVCSDASVTVWQGKASYILKGEARLQKVSEARSLSIAPPQAQCIFTGANGVSGQVTMIAEIQGLGSQEKTDLFIKQRDRCSVEPITEYFYF</sequence>
<dbReference type="KEGG" id="marq:MARGE09_P1288"/>
<name>A0AAN1WGB9_9GAMM</name>
<dbReference type="RefSeq" id="WP_236986562.1">
    <property type="nucleotide sequence ID" value="NZ_AP023086.1"/>
</dbReference>
<evidence type="ECO:0008006" key="3">
    <source>
        <dbReference type="Google" id="ProtNLM"/>
    </source>
</evidence>
<organism evidence="1 2">
    <name type="scientific">Marinagarivorans cellulosilyticus</name>
    <dbReference type="NCBI Taxonomy" id="2721545"/>
    <lineage>
        <taxon>Bacteria</taxon>
        <taxon>Pseudomonadati</taxon>
        <taxon>Pseudomonadota</taxon>
        <taxon>Gammaproteobacteria</taxon>
        <taxon>Cellvibrionales</taxon>
        <taxon>Cellvibrionaceae</taxon>
        <taxon>Marinagarivorans</taxon>
    </lineage>
</organism>
<dbReference type="EMBL" id="AP023086">
    <property type="protein sequence ID" value="BCD97088.1"/>
    <property type="molecule type" value="Genomic_DNA"/>
</dbReference>
<dbReference type="Proteomes" id="UP001320119">
    <property type="component" value="Chromosome"/>
</dbReference>
<evidence type="ECO:0000313" key="2">
    <source>
        <dbReference type="Proteomes" id="UP001320119"/>
    </source>
</evidence>
<keyword evidence="2" id="KW-1185">Reference proteome</keyword>
<dbReference type="AlphaFoldDB" id="A0AAN1WGB9"/>
<dbReference type="Pfam" id="PF09826">
    <property type="entry name" value="Beta_propel"/>
    <property type="match status" value="1"/>
</dbReference>
<dbReference type="SUPFAM" id="SSF82171">
    <property type="entry name" value="DPP6 N-terminal domain-like"/>
    <property type="match status" value="1"/>
</dbReference>
<evidence type="ECO:0000313" key="1">
    <source>
        <dbReference type="EMBL" id="BCD97088.1"/>
    </source>
</evidence>
<protein>
    <recommendedName>
        <fullName evidence="3">Beta propeller domain-containing protein</fullName>
    </recommendedName>
</protein>
<gene>
    <name evidence="1" type="ORF">MARGE09_P1288</name>
</gene>